<evidence type="ECO:0000313" key="3">
    <source>
        <dbReference type="Proteomes" id="UP000500857"/>
    </source>
</evidence>
<dbReference type="RefSeq" id="WP_168567660.1">
    <property type="nucleotide sequence ID" value="NZ_CP051167.1"/>
</dbReference>
<name>A0A6H1TUR7_9CYAN</name>
<proteinExistence type="predicted"/>
<evidence type="ECO:0000313" key="2">
    <source>
        <dbReference type="EMBL" id="QIZ69503.1"/>
    </source>
</evidence>
<accession>A0A6H1TUR7</accession>
<dbReference type="KEGG" id="oxy:HCG48_01970"/>
<dbReference type="Gene3D" id="3.90.70.10">
    <property type="entry name" value="Cysteine proteinases"/>
    <property type="match status" value="1"/>
</dbReference>
<gene>
    <name evidence="2" type="ORF">HCG48_01970</name>
</gene>
<evidence type="ECO:0000259" key="1">
    <source>
        <dbReference type="Pfam" id="PF13529"/>
    </source>
</evidence>
<dbReference type="InterPro" id="IPR039564">
    <property type="entry name" value="Peptidase_C39-like"/>
</dbReference>
<dbReference type="AlphaFoldDB" id="A0A6H1TUR7"/>
<feature type="domain" description="Peptidase C39-like" evidence="1">
    <location>
        <begin position="727"/>
        <end position="851"/>
    </location>
</feature>
<dbReference type="EMBL" id="CP051167">
    <property type="protein sequence ID" value="QIZ69503.1"/>
    <property type="molecule type" value="Genomic_DNA"/>
</dbReference>
<protein>
    <submittedName>
        <fullName evidence="2">C39 family peptidase</fullName>
    </submittedName>
</protein>
<sequence length="890" mass="99369">MSSILTYLEPKEVLLRTATVLKGTFDPAKVATVSVVAEDKYPLSVELNRAEGRWQVDLPNGLTAPGIRWLRLKAMDSSGRELDNQQAYITVSEQPMTVADSLSLEVLHDTFFKATPAPSTTLSDRHKAQIPKGRSFGVSRYTVEGDRVKIELNTDVEPLGRFGYFYKPHVQLVKAEQTQRVTVDNVPDPPPGFCQLWVAQTTKIKTKPEDSIQLSAHQQAELLQGQTFLTFGHTSFANHFRIMLRDPIPGFGQIGYVYKDHVKLKKDGEWIEYNPNATNLSILKTTVIKKRPVDSSTLSAADRYTLPIGSVYGVVAYSSEAGHLKVSLSENLPGFGNTGYLYADFVRLLRGETPLSAVSDRTPSPEDPLTYTGPKEVLVKQAVTLTGNFDPQSISAIAVVAEDKYPLKVELDRDAGTWRVVLSNGFNTAGLRWLRLRGADSNNQLVSSEIIYITVSTQATTVGEPLRLRVEQNTWFKVAPLDSQQLADEQKVMVKGGTTFSVSRYGLVDGHLKVNLDPAVNPVGSFGYFYEGHVELTKGEKVLRFDIEDVPDTNLTAKMLVTRTTFIKARPVDSSMLNASQKADLKLGTTYGITGYACTEGHFRVTLTNSIPGFGNVGYIYWQHVQIKKNNDVIPYEPDALTITIRETTAFKKRPISAANLGPTEKTTLNLGRVYGVASYAIEDNHLKVSLTEEFPQFGNTGYIYPPHVLMRRGSRAFDPLPDRIELNVPYFSQRDNPRYYWSTCNVTSIAMVFYYYGVRSKWGGQLEDELLQWCFNYAGEGSQTNHSVLSALIRAYGFKHQFVTTARWSDVKNELINRRPVVIAGYFTATGHILTIIGFNSRGYIVQDPWGDALTGYSYTEGRKLLYPYGYMDEVCGPEGNIWIHTIAQ</sequence>
<organism evidence="2 3">
    <name type="scientific">Oxynema aestuarii AP17</name>
    <dbReference type="NCBI Taxonomy" id="2064643"/>
    <lineage>
        <taxon>Bacteria</taxon>
        <taxon>Bacillati</taxon>
        <taxon>Cyanobacteriota</taxon>
        <taxon>Cyanophyceae</taxon>
        <taxon>Oscillatoriophycideae</taxon>
        <taxon>Oscillatoriales</taxon>
        <taxon>Oscillatoriaceae</taxon>
        <taxon>Oxynema</taxon>
        <taxon>Oxynema aestuarii</taxon>
    </lineage>
</organism>
<keyword evidence="3" id="KW-1185">Reference proteome</keyword>
<dbReference type="Proteomes" id="UP000500857">
    <property type="component" value="Chromosome"/>
</dbReference>
<reference evidence="2 3" key="1">
    <citation type="submission" date="2020-04" db="EMBL/GenBank/DDBJ databases">
        <authorList>
            <person name="Basu S."/>
            <person name="Maruthanayagam V."/>
            <person name="Chakraborty S."/>
            <person name="Pramanik A."/>
            <person name="Mukherjee J."/>
            <person name="Brink B."/>
        </authorList>
    </citation>
    <scope>NUCLEOTIDE SEQUENCE [LARGE SCALE GENOMIC DNA]</scope>
    <source>
        <strain evidence="2 3">AP17</strain>
    </source>
</reference>
<dbReference type="Pfam" id="PF13529">
    <property type="entry name" value="Peptidase_C39_2"/>
    <property type="match status" value="1"/>
</dbReference>